<reference evidence="3" key="1">
    <citation type="submission" date="2022-12" db="EMBL/GenBank/DDBJ databases">
        <authorList>
            <person name="Webb A."/>
        </authorList>
    </citation>
    <scope>NUCLEOTIDE SEQUENCE</scope>
    <source>
        <strain evidence="3">Hp1</strain>
    </source>
</reference>
<gene>
    <name evidence="3" type="ORF">HBR001_LOCUS6770</name>
</gene>
<evidence type="ECO:0000313" key="4">
    <source>
        <dbReference type="Proteomes" id="UP001162031"/>
    </source>
</evidence>
<evidence type="ECO:0000256" key="2">
    <source>
        <dbReference type="SAM" id="SignalP"/>
    </source>
</evidence>
<sequence length="421" mass="47390">MRPYSLKLLTAAVIALSTVSSSKEYGFKMAQVDRPTAGPSHADNRTAIHDDRLPQANSATDSEERAPGPSKPVFLFGVELKETTPLFLENALTRQVESAQAHIRPNPVGDRPVSSLSEATKAHVGTHVEPVQFSFKGQDGIRVLAEQNPKFSTEKTTELRETLEPTVTEYMKANNVVGKFEEVRASPMMFHPDTVKLLMNAVEKWNAKHPDRRTFLLDALVVMFDDVANLAPALAKAKKIRFSKVDATRWQEEMLTHYINYKVKPRRVFDILELGTKSWTLENLDTFDVYLCLYQKKFNISWKKRKTTGLMAYLRNEFSLIEVIRRVKAGREHSQYPDEIPARLVESLKGDSENWIDEVDDLLGLSNQVSMGKFSPAARNAIRAFVKAHPDSLLDADVSLAQKLSAAEALKEPAPRRQRTG</sequence>
<accession>A0AAV0UK39</accession>
<dbReference type="EMBL" id="CANTFL010001312">
    <property type="protein sequence ID" value="CAI5736263.1"/>
    <property type="molecule type" value="Genomic_DNA"/>
</dbReference>
<keyword evidence="4" id="KW-1185">Reference proteome</keyword>
<protein>
    <recommendedName>
        <fullName evidence="5">RxLR effector candidate protein</fullName>
    </recommendedName>
</protein>
<feature type="region of interest" description="Disordered" evidence="1">
    <location>
        <begin position="32"/>
        <end position="70"/>
    </location>
</feature>
<dbReference type="AlphaFoldDB" id="A0AAV0UK39"/>
<dbReference type="Proteomes" id="UP001162031">
    <property type="component" value="Unassembled WGS sequence"/>
</dbReference>
<evidence type="ECO:0008006" key="5">
    <source>
        <dbReference type="Google" id="ProtNLM"/>
    </source>
</evidence>
<feature type="chain" id="PRO_5043336991" description="RxLR effector candidate protein" evidence="2">
    <location>
        <begin position="22"/>
        <end position="421"/>
    </location>
</feature>
<comment type="caution">
    <text evidence="3">The sequence shown here is derived from an EMBL/GenBank/DDBJ whole genome shotgun (WGS) entry which is preliminary data.</text>
</comment>
<proteinExistence type="predicted"/>
<feature type="signal peptide" evidence="2">
    <location>
        <begin position="1"/>
        <end position="21"/>
    </location>
</feature>
<evidence type="ECO:0000256" key="1">
    <source>
        <dbReference type="SAM" id="MobiDB-lite"/>
    </source>
</evidence>
<keyword evidence="2" id="KW-0732">Signal</keyword>
<evidence type="ECO:0000313" key="3">
    <source>
        <dbReference type="EMBL" id="CAI5736263.1"/>
    </source>
</evidence>
<organism evidence="3 4">
    <name type="scientific">Hyaloperonospora brassicae</name>
    <name type="common">Brassica downy mildew</name>
    <name type="synonym">Peronospora brassicae</name>
    <dbReference type="NCBI Taxonomy" id="162125"/>
    <lineage>
        <taxon>Eukaryota</taxon>
        <taxon>Sar</taxon>
        <taxon>Stramenopiles</taxon>
        <taxon>Oomycota</taxon>
        <taxon>Peronosporomycetes</taxon>
        <taxon>Peronosporales</taxon>
        <taxon>Peronosporaceae</taxon>
        <taxon>Hyaloperonospora</taxon>
    </lineage>
</organism>
<feature type="compositionally biased region" description="Basic and acidic residues" evidence="1">
    <location>
        <begin position="42"/>
        <end position="53"/>
    </location>
</feature>
<name>A0AAV0UK39_HYABA</name>